<evidence type="ECO:0000256" key="6">
    <source>
        <dbReference type="ARBA" id="ARBA00023136"/>
    </source>
</evidence>
<dbReference type="GO" id="GO:0022857">
    <property type="term" value="F:transmembrane transporter activity"/>
    <property type="evidence" value="ECO:0007669"/>
    <property type="project" value="InterPro"/>
</dbReference>
<feature type="transmembrane region" description="Helical" evidence="8">
    <location>
        <begin position="190"/>
        <end position="211"/>
    </location>
</feature>
<dbReference type="PANTHER" id="PTHR23517:SF2">
    <property type="entry name" value="MULTIDRUG RESISTANCE PROTEIN MDTH"/>
    <property type="match status" value="1"/>
</dbReference>
<organism evidence="10 11">
    <name type="scientific">Kitasatospora cineracea</name>
    <dbReference type="NCBI Taxonomy" id="88074"/>
    <lineage>
        <taxon>Bacteria</taxon>
        <taxon>Bacillati</taxon>
        <taxon>Actinomycetota</taxon>
        <taxon>Actinomycetes</taxon>
        <taxon>Kitasatosporales</taxon>
        <taxon>Streptomycetaceae</taxon>
        <taxon>Kitasatospora</taxon>
    </lineage>
</organism>
<feature type="transmembrane region" description="Helical" evidence="8">
    <location>
        <begin position="127"/>
        <end position="151"/>
    </location>
</feature>
<evidence type="ECO:0000256" key="2">
    <source>
        <dbReference type="ARBA" id="ARBA00022448"/>
    </source>
</evidence>
<feature type="transmembrane region" description="Helical" evidence="8">
    <location>
        <begin position="40"/>
        <end position="62"/>
    </location>
</feature>
<feature type="transmembrane region" description="Helical" evidence="8">
    <location>
        <begin position="319"/>
        <end position="339"/>
    </location>
</feature>
<feature type="region of interest" description="Disordered" evidence="7">
    <location>
        <begin position="1"/>
        <end position="29"/>
    </location>
</feature>
<gene>
    <name evidence="10" type="ORF">EDD39_3381</name>
</gene>
<keyword evidence="6 8" id="KW-0472">Membrane</keyword>
<evidence type="ECO:0000313" key="10">
    <source>
        <dbReference type="EMBL" id="ROR45167.1"/>
    </source>
</evidence>
<dbReference type="OrthoDB" id="4109786at2"/>
<dbReference type="InterPro" id="IPR050171">
    <property type="entry name" value="MFS_Transporters"/>
</dbReference>
<name>A0A8G1UP28_9ACTN</name>
<dbReference type="PROSITE" id="PS50850">
    <property type="entry name" value="MFS"/>
    <property type="match status" value="1"/>
</dbReference>
<feature type="compositionally biased region" description="Basic residues" evidence="7">
    <location>
        <begin position="13"/>
        <end position="22"/>
    </location>
</feature>
<comment type="subcellular location">
    <subcellularLocation>
        <location evidence="1">Cell membrane</location>
        <topology evidence="1">Multi-pass membrane protein</topology>
    </subcellularLocation>
</comment>
<feature type="compositionally biased region" description="Pro residues" evidence="7">
    <location>
        <begin position="1"/>
        <end position="11"/>
    </location>
</feature>
<dbReference type="PANTHER" id="PTHR23517">
    <property type="entry name" value="RESISTANCE PROTEIN MDTM, PUTATIVE-RELATED-RELATED"/>
    <property type="match status" value="1"/>
</dbReference>
<dbReference type="InterPro" id="IPR036259">
    <property type="entry name" value="MFS_trans_sf"/>
</dbReference>
<evidence type="ECO:0000256" key="5">
    <source>
        <dbReference type="ARBA" id="ARBA00022989"/>
    </source>
</evidence>
<comment type="caution">
    <text evidence="10">The sequence shown here is derived from an EMBL/GenBank/DDBJ whole genome shotgun (WGS) entry which is preliminary data.</text>
</comment>
<evidence type="ECO:0000256" key="8">
    <source>
        <dbReference type="SAM" id="Phobius"/>
    </source>
</evidence>
<keyword evidence="2" id="KW-0813">Transport</keyword>
<evidence type="ECO:0000259" key="9">
    <source>
        <dbReference type="PROSITE" id="PS50850"/>
    </source>
</evidence>
<keyword evidence="3" id="KW-1003">Cell membrane</keyword>
<dbReference type="InterPro" id="IPR011701">
    <property type="entry name" value="MFS"/>
</dbReference>
<feature type="domain" description="Major facilitator superfamily (MFS) profile" evidence="9">
    <location>
        <begin position="36"/>
        <end position="439"/>
    </location>
</feature>
<evidence type="ECO:0000256" key="4">
    <source>
        <dbReference type="ARBA" id="ARBA00022692"/>
    </source>
</evidence>
<accession>A0A8G1UP28</accession>
<dbReference type="EMBL" id="RJVJ01000001">
    <property type="protein sequence ID" value="ROR45167.1"/>
    <property type="molecule type" value="Genomic_DNA"/>
</dbReference>
<evidence type="ECO:0000256" key="3">
    <source>
        <dbReference type="ARBA" id="ARBA00022475"/>
    </source>
</evidence>
<dbReference type="RefSeq" id="WP_148089462.1">
    <property type="nucleotide sequence ID" value="NZ_RJVJ01000001.1"/>
</dbReference>
<dbReference type="Pfam" id="PF07690">
    <property type="entry name" value="MFS_1"/>
    <property type="match status" value="1"/>
</dbReference>
<evidence type="ECO:0000313" key="11">
    <source>
        <dbReference type="Proteomes" id="UP000267408"/>
    </source>
</evidence>
<dbReference type="Gene3D" id="1.20.1250.20">
    <property type="entry name" value="MFS general substrate transporter like domains"/>
    <property type="match status" value="2"/>
</dbReference>
<dbReference type="SUPFAM" id="SSF103473">
    <property type="entry name" value="MFS general substrate transporter"/>
    <property type="match status" value="1"/>
</dbReference>
<keyword evidence="4 8" id="KW-0812">Transmembrane</keyword>
<sequence>MTSAPPAPQHPQHPQRPHRPHRPLGDRLGLPAEAGRHRPLIGAHLIDSLGTGLVLAFTLVFFTRTTDLPLTTVGAAVSAARLLALPAAPAVGPLIDRYGARKVAAWANALSALAHAAFLLADRGWLIVLVCLLAQAGQAGYWTASTGLVVLAAPDGGRTRWFALVQTLRNAGLGLGGAAGALLVGDGGAGGLRLLVALNAASYLVAALLLARWRPAPVPAQPAPTAAVPAQPVPAAAVPERGGYRAVLADRRYLLMVLVNLSFVLASMVLSVLLAVHVTAALHLGAPLAGALLVLNGVQVVLTQNPVSRLLEGHRATRTAAAGAVLNAAAFALFAVLPGDGPRRLVLPGLVAAMLVYNLAETVATPGREELSVALAHPALRGRYLAVNQLSWNLGQALCPGLLTLLFAHGPSWPWLFLLATSLAAVPGLLRLERPGPAVPDIRSETGPPARR</sequence>
<protein>
    <submittedName>
        <fullName evidence="10">Putative MFS family arabinose efflux permease</fullName>
    </submittedName>
</protein>
<proteinExistence type="predicted"/>
<feature type="transmembrane region" description="Helical" evidence="8">
    <location>
        <begin position="253"/>
        <end position="274"/>
    </location>
</feature>
<feature type="transmembrane region" description="Helical" evidence="8">
    <location>
        <begin position="280"/>
        <end position="298"/>
    </location>
</feature>
<dbReference type="InterPro" id="IPR020846">
    <property type="entry name" value="MFS_dom"/>
</dbReference>
<reference evidence="10 11" key="1">
    <citation type="submission" date="2018-11" db="EMBL/GenBank/DDBJ databases">
        <title>Sequencing the genomes of 1000 actinobacteria strains.</title>
        <authorList>
            <person name="Klenk H.-P."/>
        </authorList>
    </citation>
    <scope>NUCLEOTIDE SEQUENCE [LARGE SCALE GENOMIC DNA]</scope>
    <source>
        <strain evidence="10 11">DSM 44780</strain>
    </source>
</reference>
<dbReference type="AlphaFoldDB" id="A0A8G1UP28"/>
<dbReference type="Proteomes" id="UP000267408">
    <property type="component" value="Unassembled WGS sequence"/>
</dbReference>
<keyword evidence="5 8" id="KW-1133">Transmembrane helix</keyword>
<evidence type="ECO:0000256" key="1">
    <source>
        <dbReference type="ARBA" id="ARBA00004651"/>
    </source>
</evidence>
<evidence type="ECO:0000256" key="7">
    <source>
        <dbReference type="SAM" id="MobiDB-lite"/>
    </source>
</evidence>
<dbReference type="GO" id="GO:0005886">
    <property type="term" value="C:plasma membrane"/>
    <property type="evidence" value="ECO:0007669"/>
    <property type="project" value="UniProtKB-SubCell"/>
</dbReference>